<feature type="binding site" evidence="6">
    <location>
        <position position="72"/>
    </location>
    <ligand>
        <name>Fe cation</name>
        <dbReference type="ChEBI" id="CHEBI:24875"/>
        <note>catalytic</note>
    </ligand>
</feature>
<dbReference type="PANTHER" id="PTHR12918:SF1">
    <property type="entry name" value="CYSTEINE DIOXYGENASE TYPE 1"/>
    <property type="match status" value="1"/>
</dbReference>
<evidence type="ECO:0000256" key="2">
    <source>
        <dbReference type="ARBA" id="ARBA00022723"/>
    </source>
</evidence>
<keyword evidence="4" id="KW-0560">Oxidoreductase</keyword>
<dbReference type="InterPro" id="IPR011051">
    <property type="entry name" value="RmlC_Cupin_sf"/>
</dbReference>
<dbReference type="RefSeq" id="WP_285487593.1">
    <property type="nucleotide sequence ID" value="NZ_BSTI01000007.1"/>
</dbReference>
<keyword evidence="5 6" id="KW-0408">Iron</keyword>
<dbReference type="InterPro" id="IPR010300">
    <property type="entry name" value="CDO_1"/>
</dbReference>
<keyword evidence="2 6" id="KW-0479">Metal-binding</keyword>
<dbReference type="EMBL" id="BSTI01000007">
    <property type="protein sequence ID" value="GLY66986.1"/>
    <property type="molecule type" value="Genomic_DNA"/>
</dbReference>
<dbReference type="SUPFAM" id="SSF51182">
    <property type="entry name" value="RmlC-like cupins"/>
    <property type="match status" value="1"/>
</dbReference>
<evidence type="ECO:0000256" key="5">
    <source>
        <dbReference type="ARBA" id="ARBA00023004"/>
    </source>
</evidence>
<dbReference type="Gene3D" id="2.60.120.10">
    <property type="entry name" value="Jelly Rolls"/>
    <property type="match status" value="1"/>
</dbReference>
<accession>A0A9W6QZT0</accession>
<proteinExistence type="inferred from homology"/>
<feature type="region of interest" description="Disordered" evidence="7">
    <location>
        <begin position="155"/>
        <end position="177"/>
    </location>
</feature>
<feature type="binding site" evidence="6">
    <location>
        <position position="122"/>
    </location>
    <ligand>
        <name>Fe cation</name>
        <dbReference type="ChEBI" id="CHEBI:24875"/>
        <note>catalytic</note>
    </ligand>
</feature>
<evidence type="ECO:0000256" key="6">
    <source>
        <dbReference type="PIRSR" id="PIRSR610300-51"/>
    </source>
</evidence>
<evidence type="ECO:0000313" key="8">
    <source>
        <dbReference type="EMBL" id="GLY66986.1"/>
    </source>
</evidence>
<evidence type="ECO:0000256" key="1">
    <source>
        <dbReference type="ARBA" id="ARBA00006622"/>
    </source>
</evidence>
<dbReference type="AlphaFoldDB" id="A0A9W6QZT0"/>
<evidence type="ECO:0000256" key="3">
    <source>
        <dbReference type="ARBA" id="ARBA00022964"/>
    </source>
</evidence>
<dbReference type="Proteomes" id="UP001165136">
    <property type="component" value="Unassembled WGS sequence"/>
</dbReference>
<sequence>MFAVPENTVSIPENPLLRHPVRVALAYASDRDRWRDLLRYDPDRRFSALVESDGDQEIWLLSWLPGQQTGLHDHAGSTGAFTLVSGRLSETVARRAPDGRAITELHRLAAGQSRVFGPGYVHQVRNEGPDPAVSIHVYRSGGRRMRAFQLDPVAGPVREESRRRPATWAGMGEPAGT</sequence>
<name>A0A9W6QZT0_9PSEU</name>
<evidence type="ECO:0000313" key="9">
    <source>
        <dbReference type="Proteomes" id="UP001165136"/>
    </source>
</evidence>
<keyword evidence="9" id="KW-1185">Reference proteome</keyword>
<evidence type="ECO:0000256" key="4">
    <source>
        <dbReference type="ARBA" id="ARBA00023002"/>
    </source>
</evidence>
<protein>
    <submittedName>
        <fullName evidence="8">Cysteine dioxygenase</fullName>
    </submittedName>
</protein>
<dbReference type="Pfam" id="PF05995">
    <property type="entry name" value="CDO_I"/>
    <property type="match status" value="1"/>
</dbReference>
<dbReference type="GO" id="GO:0008198">
    <property type="term" value="F:ferrous iron binding"/>
    <property type="evidence" value="ECO:0007669"/>
    <property type="project" value="TreeGrafter"/>
</dbReference>
<feature type="binding site" evidence="6">
    <location>
        <position position="74"/>
    </location>
    <ligand>
        <name>Fe cation</name>
        <dbReference type="ChEBI" id="CHEBI:24875"/>
        <note>catalytic</note>
    </ligand>
</feature>
<dbReference type="CDD" id="cd10548">
    <property type="entry name" value="cupin_CDO"/>
    <property type="match status" value="1"/>
</dbReference>
<organism evidence="8 9">
    <name type="scientific">Amycolatopsis taiwanensis</name>
    <dbReference type="NCBI Taxonomy" id="342230"/>
    <lineage>
        <taxon>Bacteria</taxon>
        <taxon>Bacillati</taxon>
        <taxon>Actinomycetota</taxon>
        <taxon>Actinomycetes</taxon>
        <taxon>Pseudonocardiales</taxon>
        <taxon>Pseudonocardiaceae</taxon>
        <taxon>Amycolatopsis</taxon>
    </lineage>
</organism>
<comment type="caution">
    <text evidence="8">The sequence shown here is derived from an EMBL/GenBank/DDBJ whole genome shotgun (WGS) entry which is preliminary data.</text>
</comment>
<dbReference type="GO" id="GO:0016702">
    <property type="term" value="F:oxidoreductase activity, acting on single donors with incorporation of molecular oxygen, incorporation of two atoms of oxygen"/>
    <property type="evidence" value="ECO:0007669"/>
    <property type="project" value="InterPro"/>
</dbReference>
<keyword evidence="3 8" id="KW-0223">Dioxygenase</keyword>
<reference evidence="8" key="1">
    <citation type="submission" date="2023-03" db="EMBL/GenBank/DDBJ databases">
        <title>Amycolatopsis taiwanensis NBRC 103393.</title>
        <authorList>
            <person name="Ichikawa N."/>
            <person name="Sato H."/>
            <person name="Tonouchi N."/>
        </authorList>
    </citation>
    <scope>NUCLEOTIDE SEQUENCE</scope>
    <source>
        <strain evidence="8">NBRC 103393</strain>
    </source>
</reference>
<dbReference type="InterPro" id="IPR014710">
    <property type="entry name" value="RmlC-like_jellyroll"/>
</dbReference>
<dbReference type="PANTHER" id="PTHR12918">
    <property type="entry name" value="CYSTEINE DIOXYGENASE"/>
    <property type="match status" value="1"/>
</dbReference>
<comment type="similarity">
    <text evidence="1">Belongs to the cysteine dioxygenase family.</text>
</comment>
<gene>
    <name evidence="8" type="ORF">Atai01_36050</name>
</gene>
<evidence type="ECO:0000256" key="7">
    <source>
        <dbReference type="SAM" id="MobiDB-lite"/>
    </source>
</evidence>